<protein>
    <recommendedName>
        <fullName evidence="10">L-threonylcarbamoyladenylate synthase</fullName>
        <ecNumber evidence="3">2.7.7.87</ecNumber>
    </recommendedName>
    <alternativeName>
        <fullName evidence="10">L-threonylcarbamoyladenylate synthase</fullName>
    </alternativeName>
</protein>
<comment type="caution">
    <text evidence="13">The sequence shown here is derived from an EMBL/GenBank/DDBJ whole genome shotgun (WGS) entry which is preliminary data.</text>
</comment>
<comment type="similarity">
    <text evidence="2">Belongs to the SUA5 family.</text>
</comment>
<evidence type="ECO:0000256" key="4">
    <source>
        <dbReference type="ARBA" id="ARBA00022490"/>
    </source>
</evidence>
<evidence type="ECO:0000256" key="2">
    <source>
        <dbReference type="ARBA" id="ARBA00007663"/>
    </source>
</evidence>
<evidence type="ECO:0000256" key="9">
    <source>
        <dbReference type="ARBA" id="ARBA00022840"/>
    </source>
</evidence>
<dbReference type="GO" id="GO:0061710">
    <property type="term" value="F:L-threonylcarbamoyladenylate synthase"/>
    <property type="evidence" value="ECO:0007669"/>
    <property type="project" value="UniProtKB-EC"/>
</dbReference>
<dbReference type="EC" id="2.7.7.87" evidence="3"/>
<dbReference type="EMBL" id="PEUA01000034">
    <property type="protein sequence ID" value="PIV42842.1"/>
    <property type="molecule type" value="Genomic_DNA"/>
</dbReference>
<dbReference type="InterPro" id="IPR017945">
    <property type="entry name" value="DHBP_synth_RibB-like_a/b_dom"/>
</dbReference>
<evidence type="ECO:0000256" key="8">
    <source>
        <dbReference type="ARBA" id="ARBA00022741"/>
    </source>
</evidence>
<evidence type="ECO:0000313" key="13">
    <source>
        <dbReference type="EMBL" id="PIV42842.1"/>
    </source>
</evidence>
<dbReference type="SUPFAM" id="SSF55821">
    <property type="entry name" value="YrdC/RibB"/>
    <property type="match status" value="1"/>
</dbReference>
<dbReference type="PANTHER" id="PTHR17490">
    <property type="entry name" value="SUA5"/>
    <property type="match status" value="1"/>
</dbReference>
<organism evidence="13 14">
    <name type="scientific">Candidatus Nealsonbacteria bacterium CG02_land_8_20_14_3_00_40_11</name>
    <dbReference type="NCBI Taxonomy" id="1974700"/>
    <lineage>
        <taxon>Bacteria</taxon>
        <taxon>Candidatus Nealsoniibacteriota</taxon>
    </lineage>
</organism>
<feature type="domain" description="YrdC-like" evidence="12">
    <location>
        <begin position="12"/>
        <end position="205"/>
    </location>
</feature>
<dbReference type="GO" id="GO:0003725">
    <property type="term" value="F:double-stranded RNA binding"/>
    <property type="evidence" value="ECO:0007669"/>
    <property type="project" value="InterPro"/>
</dbReference>
<evidence type="ECO:0000256" key="5">
    <source>
        <dbReference type="ARBA" id="ARBA00022679"/>
    </source>
</evidence>
<evidence type="ECO:0000256" key="11">
    <source>
        <dbReference type="ARBA" id="ARBA00048366"/>
    </source>
</evidence>
<sequence length="205" mass="23243">MQTLKINRKNFKDLVQIIIKSIKQGKVVVCPTDTVYGLICNAENKTAVRKIFKIKKRNFQKPISLFVKDFKAARRVAIIGKNQGKFLNKLWPGKLIAVLEANPSMWLRAGRKFPRGIVCRWGKIGLRIPNHKLLVAILNKFKNPLAQTSANISGKPASTRIEEVLNQFGKQRILPDLVIDAGNLKHSKQSKVIDLTEEKPKTLRK</sequence>
<dbReference type="AlphaFoldDB" id="A0A2M7D815"/>
<dbReference type="Proteomes" id="UP000230304">
    <property type="component" value="Unassembled WGS sequence"/>
</dbReference>
<keyword evidence="7" id="KW-0548">Nucleotidyltransferase</keyword>
<dbReference type="NCBIfam" id="TIGR00057">
    <property type="entry name" value="L-threonylcarbamoyladenylate synthase"/>
    <property type="match status" value="1"/>
</dbReference>
<gene>
    <name evidence="13" type="ORF">COS26_01540</name>
</gene>
<dbReference type="InterPro" id="IPR006070">
    <property type="entry name" value="Sua5-like_dom"/>
</dbReference>
<dbReference type="GO" id="GO:0005524">
    <property type="term" value="F:ATP binding"/>
    <property type="evidence" value="ECO:0007669"/>
    <property type="project" value="UniProtKB-KW"/>
</dbReference>
<evidence type="ECO:0000256" key="6">
    <source>
        <dbReference type="ARBA" id="ARBA00022694"/>
    </source>
</evidence>
<keyword evidence="4" id="KW-0963">Cytoplasm</keyword>
<keyword evidence="8" id="KW-0547">Nucleotide-binding</keyword>
<keyword evidence="9" id="KW-0067">ATP-binding</keyword>
<evidence type="ECO:0000256" key="10">
    <source>
        <dbReference type="ARBA" id="ARBA00029774"/>
    </source>
</evidence>
<evidence type="ECO:0000313" key="14">
    <source>
        <dbReference type="Proteomes" id="UP000230304"/>
    </source>
</evidence>
<evidence type="ECO:0000259" key="12">
    <source>
        <dbReference type="PROSITE" id="PS51163"/>
    </source>
</evidence>
<comment type="subcellular location">
    <subcellularLocation>
        <location evidence="1">Cytoplasm</location>
    </subcellularLocation>
</comment>
<dbReference type="Pfam" id="PF01300">
    <property type="entry name" value="Sua5_yciO_yrdC"/>
    <property type="match status" value="1"/>
</dbReference>
<accession>A0A2M7D815</accession>
<reference evidence="14" key="1">
    <citation type="submission" date="2017-09" db="EMBL/GenBank/DDBJ databases">
        <title>Depth-based differentiation of microbial function through sediment-hosted aquifers and enrichment of novel symbionts in the deep terrestrial subsurface.</title>
        <authorList>
            <person name="Probst A.J."/>
            <person name="Ladd B."/>
            <person name="Jarett J.K."/>
            <person name="Geller-Mcgrath D.E."/>
            <person name="Sieber C.M.K."/>
            <person name="Emerson J.B."/>
            <person name="Anantharaman K."/>
            <person name="Thomas B.C."/>
            <person name="Malmstrom R."/>
            <person name="Stieglmeier M."/>
            <person name="Klingl A."/>
            <person name="Woyke T."/>
            <person name="Ryan C.M."/>
            <person name="Banfield J.F."/>
        </authorList>
    </citation>
    <scope>NUCLEOTIDE SEQUENCE [LARGE SCALE GENOMIC DNA]</scope>
</reference>
<evidence type="ECO:0000256" key="3">
    <source>
        <dbReference type="ARBA" id="ARBA00012584"/>
    </source>
</evidence>
<dbReference type="GO" id="GO:0005737">
    <property type="term" value="C:cytoplasm"/>
    <property type="evidence" value="ECO:0007669"/>
    <property type="project" value="UniProtKB-SubCell"/>
</dbReference>
<keyword evidence="5" id="KW-0808">Transferase</keyword>
<dbReference type="GO" id="GO:0006450">
    <property type="term" value="P:regulation of translational fidelity"/>
    <property type="evidence" value="ECO:0007669"/>
    <property type="project" value="TreeGrafter"/>
</dbReference>
<dbReference type="GO" id="GO:0000049">
    <property type="term" value="F:tRNA binding"/>
    <property type="evidence" value="ECO:0007669"/>
    <property type="project" value="TreeGrafter"/>
</dbReference>
<name>A0A2M7D815_9BACT</name>
<proteinExistence type="inferred from homology"/>
<dbReference type="GO" id="GO:0008033">
    <property type="term" value="P:tRNA processing"/>
    <property type="evidence" value="ECO:0007669"/>
    <property type="project" value="UniProtKB-KW"/>
</dbReference>
<dbReference type="InterPro" id="IPR050156">
    <property type="entry name" value="TC-AMP_synthase_SUA5"/>
</dbReference>
<keyword evidence="6" id="KW-0819">tRNA processing</keyword>
<comment type="catalytic activity">
    <reaction evidence="11">
        <text>L-threonine + hydrogencarbonate + ATP = L-threonylcarbamoyladenylate + diphosphate + H2O</text>
        <dbReference type="Rhea" id="RHEA:36407"/>
        <dbReference type="ChEBI" id="CHEBI:15377"/>
        <dbReference type="ChEBI" id="CHEBI:17544"/>
        <dbReference type="ChEBI" id="CHEBI:30616"/>
        <dbReference type="ChEBI" id="CHEBI:33019"/>
        <dbReference type="ChEBI" id="CHEBI:57926"/>
        <dbReference type="ChEBI" id="CHEBI:73682"/>
        <dbReference type="EC" id="2.7.7.87"/>
    </reaction>
</comment>
<evidence type="ECO:0000256" key="7">
    <source>
        <dbReference type="ARBA" id="ARBA00022695"/>
    </source>
</evidence>
<dbReference type="PANTHER" id="PTHR17490:SF16">
    <property type="entry name" value="THREONYLCARBAMOYL-AMP SYNTHASE"/>
    <property type="match status" value="1"/>
</dbReference>
<dbReference type="Gene3D" id="3.90.870.10">
    <property type="entry name" value="DHBP synthase"/>
    <property type="match status" value="1"/>
</dbReference>
<evidence type="ECO:0000256" key="1">
    <source>
        <dbReference type="ARBA" id="ARBA00004496"/>
    </source>
</evidence>
<dbReference type="PROSITE" id="PS51163">
    <property type="entry name" value="YRDC"/>
    <property type="match status" value="1"/>
</dbReference>